<reference evidence="1" key="1">
    <citation type="journal article" date="2021" name="Proc. Natl. Acad. Sci. U.S.A.">
        <title>A Catalog of Tens of Thousands of Viruses from Human Metagenomes Reveals Hidden Associations with Chronic Diseases.</title>
        <authorList>
            <person name="Tisza M.J."/>
            <person name="Buck C.B."/>
        </authorList>
    </citation>
    <scope>NUCLEOTIDE SEQUENCE</scope>
    <source>
        <strain evidence="1">Cttzo28</strain>
    </source>
</reference>
<proteinExistence type="predicted"/>
<accession>A0A8S5RTK9</accession>
<dbReference type="EMBL" id="BK055796">
    <property type="protein sequence ID" value="DAE92866.1"/>
    <property type="molecule type" value="Genomic_DNA"/>
</dbReference>
<name>A0A8S5RTK9_9CAUD</name>
<sequence>MRTAFEDNAPDKYQKHFQAMQQIIHDRSTPDFIKYQQMRDLTLSAETGMSQSMRRFEYMEV</sequence>
<organism evidence="1">
    <name type="scientific">Ackermannviridae sp</name>
    <dbReference type="NCBI Taxonomy" id="2831612"/>
    <lineage>
        <taxon>Viruses</taxon>
        <taxon>Duplodnaviria</taxon>
        <taxon>Heunggongvirae</taxon>
        <taxon>Uroviricota</taxon>
        <taxon>Caudoviricetes</taxon>
        <taxon>Pantevenvirales</taxon>
        <taxon>Ackermannviridae</taxon>
    </lineage>
</organism>
<evidence type="ECO:0000313" key="1">
    <source>
        <dbReference type="EMBL" id="DAE92866.1"/>
    </source>
</evidence>
<protein>
    <submittedName>
        <fullName evidence="1">Uncharacterized protein</fullName>
    </submittedName>
</protein>